<organism evidence="1 2">
    <name type="scientific">Populus trichocarpa</name>
    <name type="common">Western balsam poplar</name>
    <name type="synonym">Populus balsamifera subsp. trichocarpa</name>
    <dbReference type="NCBI Taxonomy" id="3694"/>
    <lineage>
        <taxon>Eukaryota</taxon>
        <taxon>Viridiplantae</taxon>
        <taxon>Streptophyta</taxon>
        <taxon>Embryophyta</taxon>
        <taxon>Tracheophyta</taxon>
        <taxon>Spermatophyta</taxon>
        <taxon>Magnoliopsida</taxon>
        <taxon>eudicotyledons</taxon>
        <taxon>Gunneridae</taxon>
        <taxon>Pentapetalae</taxon>
        <taxon>rosids</taxon>
        <taxon>fabids</taxon>
        <taxon>Malpighiales</taxon>
        <taxon>Salicaceae</taxon>
        <taxon>Saliceae</taxon>
        <taxon>Populus</taxon>
    </lineage>
</organism>
<gene>
    <name evidence="1" type="ORF">POPTR_003G070800</name>
</gene>
<dbReference type="Proteomes" id="UP000006729">
    <property type="component" value="Chromosome 3"/>
</dbReference>
<evidence type="ECO:0000313" key="2">
    <source>
        <dbReference type="Proteomes" id="UP000006729"/>
    </source>
</evidence>
<reference evidence="1 2" key="1">
    <citation type="journal article" date="2006" name="Science">
        <title>The genome of black cottonwood, Populus trichocarpa (Torr. &amp; Gray).</title>
        <authorList>
            <person name="Tuskan G.A."/>
            <person name="Difazio S."/>
            <person name="Jansson S."/>
            <person name="Bohlmann J."/>
            <person name="Grigoriev I."/>
            <person name="Hellsten U."/>
            <person name="Putnam N."/>
            <person name="Ralph S."/>
            <person name="Rombauts S."/>
            <person name="Salamov A."/>
            <person name="Schein J."/>
            <person name="Sterck L."/>
            <person name="Aerts A."/>
            <person name="Bhalerao R.R."/>
            <person name="Bhalerao R.P."/>
            <person name="Blaudez D."/>
            <person name="Boerjan W."/>
            <person name="Brun A."/>
            <person name="Brunner A."/>
            <person name="Busov V."/>
            <person name="Campbell M."/>
            <person name="Carlson J."/>
            <person name="Chalot M."/>
            <person name="Chapman J."/>
            <person name="Chen G.L."/>
            <person name="Cooper D."/>
            <person name="Coutinho P.M."/>
            <person name="Couturier J."/>
            <person name="Covert S."/>
            <person name="Cronk Q."/>
            <person name="Cunningham R."/>
            <person name="Davis J."/>
            <person name="Degroeve S."/>
            <person name="Dejardin A."/>
            <person name="Depamphilis C."/>
            <person name="Detter J."/>
            <person name="Dirks B."/>
            <person name="Dubchak I."/>
            <person name="Duplessis S."/>
            <person name="Ehlting J."/>
            <person name="Ellis B."/>
            <person name="Gendler K."/>
            <person name="Goodstein D."/>
            <person name="Gribskov M."/>
            <person name="Grimwood J."/>
            <person name="Groover A."/>
            <person name="Gunter L."/>
            <person name="Hamberger B."/>
            <person name="Heinze B."/>
            <person name="Helariutta Y."/>
            <person name="Henrissat B."/>
            <person name="Holligan D."/>
            <person name="Holt R."/>
            <person name="Huang W."/>
            <person name="Islam-Faridi N."/>
            <person name="Jones S."/>
            <person name="Jones-Rhoades M."/>
            <person name="Jorgensen R."/>
            <person name="Joshi C."/>
            <person name="Kangasjarvi J."/>
            <person name="Karlsson J."/>
            <person name="Kelleher C."/>
            <person name="Kirkpatrick R."/>
            <person name="Kirst M."/>
            <person name="Kohler A."/>
            <person name="Kalluri U."/>
            <person name="Larimer F."/>
            <person name="Leebens-Mack J."/>
            <person name="Leple J.C."/>
            <person name="Locascio P."/>
            <person name="Lou Y."/>
            <person name="Lucas S."/>
            <person name="Martin F."/>
            <person name="Montanini B."/>
            <person name="Napoli C."/>
            <person name="Nelson D.R."/>
            <person name="Nelson C."/>
            <person name="Nieminen K."/>
            <person name="Nilsson O."/>
            <person name="Pereda V."/>
            <person name="Peter G."/>
            <person name="Philippe R."/>
            <person name="Pilate G."/>
            <person name="Poliakov A."/>
            <person name="Razumovskaya J."/>
            <person name="Richardson P."/>
            <person name="Rinaldi C."/>
            <person name="Ritland K."/>
            <person name="Rouze P."/>
            <person name="Ryaboy D."/>
            <person name="Schmutz J."/>
            <person name="Schrader J."/>
            <person name="Segerman B."/>
            <person name="Shin H."/>
            <person name="Siddiqui A."/>
            <person name="Sterky F."/>
            <person name="Terry A."/>
            <person name="Tsai C.J."/>
            <person name="Uberbacher E."/>
            <person name="Unneberg P."/>
            <person name="Vahala J."/>
            <person name="Wall K."/>
            <person name="Wessler S."/>
            <person name="Yang G."/>
            <person name="Yin T."/>
            <person name="Douglas C."/>
            <person name="Marra M."/>
            <person name="Sandberg G."/>
            <person name="Van de Peer Y."/>
            <person name="Rokhsar D."/>
        </authorList>
    </citation>
    <scope>NUCLEOTIDE SEQUENCE [LARGE SCALE GENOMIC DNA]</scope>
    <source>
        <strain evidence="2">cv. Nisqually</strain>
    </source>
</reference>
<evidence type="ECO:0000313" key="1">
    <source>
        <dbReference type="EMBL" id="PNT44129.1"/>
    </source>
</evidence>
<protein>
    <submittedName>
        <fullName evidence="1">Uncharacterized protein</fullName>
    </submittedName>
</protein>
<proteinExistence type="predicted"/>
<keyword evidence="2" id="KW-1185">Reference proteome</keyword>
<accession>A0A2K2B2X2</accession>
<dbReference type="InParanoid" id="A0A2K2B2X2"/>
<name>A0A2K2B2X2_POPTR</name>
<dbReference type="AlphaFoldDB" id="A0A2K2B2X2"/>
<sequence>METRITTNKLPTNILNPKISAPHLKLCPPNRRRRRHQSLRSGRQSRLEWQLIFFVNVILKVKRITFRIIPKFLRTVSFPVLSSLSNKATILILKFQIMGCRFQPSIG</sequence>
<dbReference type="EMBL" id="CM009292">
    <property type="protein sequence ID" value="PNT44129.1"/>
    <property type="molecule type" value="Genomic_DNA"/>
</dbReference>